<accession>A0AAF3FS19</accession>
<evidence type="ECO:0000256" key="1">
    <source>
        <dbReference type="SAM" id="MobiDB-lite"/>
    </source>
</evidence>
<organism evidence="2 3">
    <name type="scientific">Mesorhabditis belari</name>
    <dbReference type="NCBI Taxonomy" id="2138241"/>
    <lineage>
        <taxon>Eukaryota</taxon>
        <taxon>Metazoa</taxon>
        <taxon>Ecdysozoa</taxon>
        <taxon>Nematoda</taxon>
        <taxon>Chromadorea</taxon>
        <taxon>Rhabditida</taxon>
        <taxon>Rhabditina</taxon>
        <taxon>Rhabditomorpha</taxon>
        <taxon>Rhabditoidea</taxon>
        <taxon>Rhabditidae</taxon>
        <taxon>Mesorhabditinae</taxon>
        <taxon>Mesorhabditis</taxon>
    </lineage>
</organism>
<protein>
    <submittedName>
        <fullName evidence="3">Uncharacterized protein</fullName>
    </submittedName>
</protein>
<dbReference type="AlphaFoldDB" id="A0AAF3FS19"/>
<reference evidence="3" key="1">
    <citation type="submission" date="2024-02" db="UniProtKB">
        <authorList>
            <consortium name="WormBaseParasite"/>
        </authorList>
    </citation>
    <scope>IDENTIFICATION</scope>
</reference>
<name>A0AAF3FS19_9BILA</name>
<evidence type="ECO:0000313" key="2">
    <source>
        <dbReference type="Proteomes" id="UP000887575"/>
    </source>
</evidence>
<feature type="region of interest" description="Disordered" evidence="1">
    <location>
        <begin position="287"/>
        <end position="326"/>
    </location>
</feature>
<proteinExistence type="predicted"/>
<sequence length="326" mass="36427">MIRAENFRESKKKYRKEELVIPESRVIHSTSPSLPRHSQTHFSDKRRVSAISGDIYFDANQQTNIPQMAYQVASKQNKARRSLEEFEKQANLTKNHKDFVMSISSRCQPTIVPINPQTGKRVDVNPGNPIESLHLHVPISIPLANSPPASPIIVRKTPNIALFQKRNRGDQVISEIRRLSQPSNIAQGLNRMNLNLQGPASNMKAASYSDINVESNETPLERFNKETLVIGEICGQSMSDISGVRPVCCARRGSVIHNPLPDPQPSSNGGRRPSIYAQLDEFISNSAPTSEPLYRTFTVPKTTQNSKSSKRDSIELPSITLSEHDQ</sequence>
<keyword evidence="2" id="KW-1185">Reference proteome</keyword>
<dbReference type="WBParaSite" id="MBELARI_LOCUS9827">
    <property type="protein sequence ID" value="MBELARI_LOCUS9827"/>
    <property type="gene ID" value="MBELARI_LOCUS9827"/>
</dbReference>
<evidence type="ECO:0000313" key="3">
    <source>
        <dbReference type="WBParaSite" id="MBELARI_LOCUS9827"/>
    </source>
</evidence>
<dbReference type="Proteomes" id="UP000887575">
    <property type="component" value="Unassembled WGS sequence"/>
</dbReference>